<feature type="modified residue" description="Pyruvic acid (Ser); by autocatalysis" evidence="10">
    <location>
        <position position="115"/>
    </location>
</feature>
<evidence type="ECO:0000256" key="7">
    <source>
        <dbReference type="ARBA" id="ARBA00023239"/>
    </source>
</evidence>
<keyword evidence="1 10" id="KW-0949">S-adenosyl-L-methionine</keyword>
<evidence type="ECO:0000256" key="3">
    <source>
        <dbReference type="ARBA" id="ARBA00022813"/>
    </source>
</evidence>
<evidence type="ECO:0000256" key="2">
    <source>
        <dbReference type="ARBA" id="ARBA00022793"/>
    </source>
</evidence>
<gene>
    <name evidence="10 11" type="primary">speD</name>
    <name evidence="11" type="ORF">H8707_06920</name>
</gene>
<comment type="caution">
    <text evidence="11">The sequence shown here is derived from an EMBL/GenBank/DDBJ whole genome shotgun (WGS) entry which is preliminary data.</text>
</comment>
<dbReference type="Proteomes" id="UP000601171">
    <property type="component" value="Unassembled WGS sequence"/>
</dbReference>
<dbReference type="InterPro" id="IPR016067">
    <property type="entry name" value="S-AdoMet_deCO2ase_core"/>
</dbReference>
<dbReference type="GO" id="GO:0005829">
    <property type="term" value="C:cytosol"/>
    <property type="evidence" value="ECO:0007669"/>
    <property type="project" value="TreeGrafter"/>
</dbReference>
<feature type="chain" id="PRO_5038198419" description="S-adenosylmethionine decarboxylase alpha chain" evidence="10">
    <location>
        <begin position="115"/>
        <end position="264"/>
    </location>
</feature>
<evidence type="ECO:0000256" key="10">
    <source>
        <dbReference type="HAMAP-Rule" id="MF_00465"/>
    </source>
</evidence>
<keyword evidence="2 10" id="KW-0210">Decarboxylase</keyword>
<keyword evidence="12" id="KW-1185">Reference proteome</keyword>
<dbReference type="EMBL" id="JACRTG010000017">
    <property type="protein sequence ID" value="MBC8587967.1"/>
    <property type="molecule type" value="Genomic_DNA"/>
</dbReference>
<keyword evidence="9 10" id="KW-0670">Pyruvate</keyword>
<dbReference type="PANTHER" id="PTHR33866:SF1">
    <property type="entry name" value="S-ADENOSYLMETHIONINE DECARBOXYLASE PROENZYME"/>
    <property type="match status" value="1"/>
</dbReference>
<dbReference type="InterPro" id="IPR009165">
    <property type="entry name" value="S-AdoMet_deCO2ase_bac"/>
</dbReference>
<evidence type="ECO:0000313" key="12">
    <source>
        <dbReference type="Proteomes" id="UP000601171"/>
    </source>
</evidence>
<dbReference type="RefSeq" id="WP_262429423.1">
    <property type="nucleotide sequence ID" value="NZ_JACRTG010000017.1"/>
</dbReference>
<dbReference type="Pfam" id="PF02675">
    <property type="entry name" value="AdoMet_dc"/>
    <property type="match status" value="1"/>
</dbReference>
<organism evidence="11 12">
    <name type="scientific">Paratissierella segnis</name>
    <dbReference type="NCBI Taxonomy" id="2763679"/>
    <lineage>
        <taxon>Bacteria</taxon>
        <taxon>Bacillati</taxon>
        <taxon>Bacillota</taxon>
        <taxon>Tissierellia</taxon>
        <taxon>Tissierellales</taxon>
        <taxon>Tissierellaceae</taxon>
        <taxon>Paratissierella</taxon>
    </lineage>
</organism>
<dbReference type="InterPro" id="IPR003826">
    <property type="entry name" value="AdoMetDC_fam_prok"/>
</dbReference>
<accession>A0A926IF07</accession>
<sequence length="264" mass="30805">MEKLKLYGFNNLTKTLSFNIYDICYAVSSEDKQEYIEYIDEQYNSARLTEILKEVTRIIGANILNIAKQDYEPQGASVNLLIAEEKLPNACVDPSCNGGEINAKSKTILGHLDTSHITVHTYPEYHPDRGIMTFRVDIDVSTCGKISPLKALDYLIEKFDSDIIICDYRIRGFTRDVNGGKHFKDHEINSIKDFISKRNLDLYNSMDINMHEENIFHTKMMVKDFKLDNYLFKIKEEDLTEEERRNILTKLNKEMHEIYYGRNF</sequence>
<dbReference type="SUPFAM" id="SSF56276">
    <property type="entry name" value="S-adenosylmethionine decarboxylase"/>
    <property type="match status" value="1"/>
</dbReference>
<evidence type="ECO:0000256" key="4">
    <source>
        <dbReference type="ARBA" id="ARBA00023066"/>
    </source>
</evidence>
<name>A0A926IF07_9FIRM</name>
<comment type="caution">
    <text evidence="10">Lacks conserved residue(s) required for the propagation of feature annotation.</text>
</comment>
<dbReference type="EC" id="4.1.1.50" evidence="10"/>
<evidence type="ECO:0000313" key="11">
    <source>
        <dbReference type="EMBL" id="MBC8587967.1"/>
    </source>
</evidence>
<dbReference type="Gene3D" id="3.60.90.10">
    <property type="entry name" value="S-adenosylmethionine decarboxylase"/>
    <property type="match status" value="1"/>
</dbReference>
<keyword evidence="3 10" id="KW-0068">Autocatalytic cleavage</keyword>
<evidence type="ECO:0000256" key="5">
    <source>
        <dbReference type="ARBA" id="ARBA00023115"/>
    </source>
</evidence>
<dbReference type="NCBIfam" id="TIGR03331">
    <property type="entry name" value="SAM_DCase_Eco"/>
    <property type="match status" value="1"/>
</dbReference>
<proteinExistence type="inferred from homology"/>
<dbReference type="HAMAP" id="MF_00465">
    <property type="entry name" value="AdoMetDC_2"/>
    <property type="match status" value="1"/>
</dbReference>
<comment type="PTM">
    <text evidence="10">Is synthesized initially as an inactive proenzyme. Formation of the active enzyme involves a self-maturation process in which the active site pyruvoyl group is generated from an internal serine residue via an autocatalytic post-translational modification. Two non-identical subunits are generated from the proenzyme in this reaction, and the pyruvate is formed at the N-terminus of the alpha chain, which is derived from the carboxyl end of the proenzyme. The post-translation cleavage follows an unusual pathway, termed non-hydrolytic serinolysis, in which the side chain hydroxyl group of the serine supplies its oxygen atom to form the C-terminus of the beta chain, while the remainder of the serine residue undergoes an oxidative deamination to produce ammonia and the pyruvoyl group blocking the N-terminus of the alpha chain.</text>
</comment>
<keyword evidence="8 10" id="KW-0704">Schiff base</keyword>
<dbReference type="PANTHER" id="PTHR33866">
    <property type="entry name" value="S-ADENOSYLMETHIONINE DECARBOXYLASE PROENZYME"/>
    <property type="match status" value="1"/>
</dbReference>
<feature type="active site" description="Schiff-base intermediate with substrate; via pyruvic acid" evidence="10">
    <location>
        <position position="115"/>
    </location>
</feature>
<comment type="catalytic activity">
    <reaction evidence="10">
        <text>S-adenosyl-L-methionine + H(+) = S-adenosyl 3-(methylsulfanyl)propylamine + CO2</text>
        <dbReference type="Rhea" id="RHEA:15981"/>
        <dbReference type="ChEBI" id="CHEBI:15378"/>
        <dbReference type="ChEBI" id="CHEBI:16526"/>
        <dbReference type="ChEBI" id="CHEBI:57443"/>
        <dbReference type="ChEBI" id="CHEBI:59789"/>
        <dbReference type="EC" id="4.1.1.50"/>
    </reaction>
</comment>
<reference evidence="11" key="1">
    <citation type="submission" date="2020-08" db="EMBL/GenBank/DDBJ databases">
        <title>Genome public.</title>
        <authorList>
            <person name="Liu C."/>
            <person name="Sun Q."/>
        </authorList>
    </citation>
    <scope>NUCLEOTIDE SEQUENCE</scope>
    <source>
        <strain evidence="11">BX21</strain>
    </source>
</reference>
<comment type="pathway">
    <text evidence="10">Amine and polyamine biosynthesis; S-adenosylmethioninamine biosynthesis; S-adenosylmethioninamine from S-adenosyl-L-methionine: step 1/1.</text>
</comment>
<comment type="cofactor">
    <cofactor evidence="10">
        <name>pyruvate</name>
        <dbReference type="ChEBI" id="CHEBI:15361"/>
    </cofactor>
    <text evidence="10">Binds 1 pyruvoyl group covalently per subunit.</text>
</comment>
<evidence type="ECO:0000256" key="1">
    <source>
        <dbReference type="ARBA" id="ARBA00022691"/>
    </source>
</evidence>
<dbReference type="GO" id="GO:0004014">
    <property type="term" value="F:adenosylmethionine decarboxylase activity"/>
    <property type="evidence" value="ECO:0007669"/>
    <property type="project" value="UniProtKB-UniRule"/>
</dbReference>
<dbReference type="GO" id="GO:0008295">
    <property type="term" value="P:spermidine biosynthetic process"/>
    <property type="evidence" value="ECO:0007669"/>
    <property type="project" value="UniProtKB-UniRule"/>
</dbReference>
<evidence type="ECO:0000256" key="8">
    <source>
        <dbReference type="ARBA" id="ARBA00023270"/>
    </source>
</evidence>
<dbReference type="PIRSF" id="PIRSF001356">
    <property type="entry name" value="SAM_decarboxylas"/>
    <property type="match status" value="1"/>
</dbReference>
<keyword evidence="7 10" id="KW-0456">Lyase</keyword>
<keyword evidence="4 10" id="KW-0745">Spermidine biosynthesis</keyword>
<feature type="active site" description="Proton acceptor; for processing activity" evidence="10">
    <location>
        <position position="120"/>
    </location>
</feature>
<dbReference type="AlphaFoldDB" id="A0A926IF07"/>
<protein>
    <recommendedName>
        <fullName evidence="10">S-adenosylmethionine decarboxylase proenzyme</fullName>
        <shortName evidence="10">AdoMetDC</shortName>
        <shortName evidence="10">SAMDC</shortName>
        <ecNumber evidence="10">4.1.1.50</ecNumber>
    </recommendedName>
    <component>
        <recommendedName>
            <fullName evidence="10">S-adenosylmethionine decarboxylase beta chain</fullName>
        </recommendedName>
    </component>
    <component>
        <recommendedName>
            <fullName evidence="10">S-adenosylmethionine decarboxylase alpha chain</fullName>
        </recommendedName>
    </component>
</protein>
<keyword evidence="6 10" id="KW-0865">Zymogen</keyword>
<evidence type="ECO:0000256" key="9">
    <source>
        <dbReference type="ARBA" id="ARBA00023317"/>
    </source>
</evidence>
<feature type="active site" description="Proton donor; for catalytic activity" evidence="10">
    <location>
        <position position="143"/>
    </location>
</feature>
<comment type="subunit">
    <text evidence="10">Heterooctamer of four alpha and four beta chains arranged as a tetramer of alpha/beta heterodimers.</text>
</comment>
<keyword evidence="5 10" id="KW-0620">Polyamine biosynthesis</keyword>
<evidence type="ECO:0000256" key="6">
    <source>
        <dbReference type="ARBA" id="ARBA00023145"/>
    </source>
</evidence>
<comment type="function">
    <text evidence="10">Catalyzes the decarboxylation of S-adenosylmethionine to S-adenosylmethioninamine (dcAdoMet), the propylamine donor required for the synthesis of the polyamines spermine and spermidine from the diamine putrescine.</text>
</comment>
<feature type="chain" id="PRO_5038198418" description="S-adenosylmethionine decarboxylase beta chain" evidence="10">
    <location>
        <begin position="1"/>
        <end position="114"/>
    </location>
</feature>
<comment type="similarity">
    <text evidence="10">Belongs to the prokaryotic AdoMetDC family. Type 2 subfamily.</text>
</comment>